<gene>
    <name evidence="3" type="ORF">A7E78_09640</name>
</gene>
<evidence type="ECO:0000313" key="3">
    <source>
        <dbReference type="EMBL" id="APG28077.1"/>
    </source>
</evidence>
<name>A0A1L3GQ72_9BACT</name>
<dbReference type="SMART" id="SM00897">
    <property type="entry name" value="FIST"/>
    <property type="match status" value="1"/>
</dbReference>
<dbReference type="InterPro" id="IPR019494">
    <property type="entry name" value="FIST_C"/>
</dbReference>
<dbReference type="KEGG" id="pef:A7E78_09640"/>
<proteinExistence type="predicted"/>
<dbReference type="RefSeq" id="WP_072284037.1">
    <property type="nucleotide sequence ID" value="NZ_CP015519.1"/>
</dbReference>
<reference evidence="3 4" key="1">
    <citation type="journal article" date="2017" name="Genome Announc.">
        <title>Complete Genome Sequences of Two Acetylene-Fermenting Pelobacter acetylenicus Strains.</title>
        <authorList>
            <person name="Sutton J.M."/>
            <person name="Baesman S.M."/>
            <person name="Fierst J.L."/>
            <person name="Poret-Peterson A.T."/>
            <person name="Oremland R.S."/>
            <person name="Dunlap D.S."/>
            <person name="Akob D.M."/>
        </authorList>
    </citation>
    <scope>NUCLEOTIDE SEQUENCE [LARGE SCALE GENOMIC DNA]</scope>
    <source>
        <strain evidence="3 4">SFB93</strain>
    </source>
</reference>
<evidence type="ECO:0008006" key="5">
    <source>
        <dbReference type="Google" id="ProtNLM"/>
    </source>
</evidence>
<accession>A0A1L3GQ72</accession>
<evidence type="ECO:0000259" key="2">
    <source>
        <dbReference type="SMART" id="SM01204"/>
    </source>
</evidence>
<dbReference type="Pfam" id="PF08495">
    <property type="entry name" value="FIST"/>
    <property type="match status" value="1"/>
</dbReference>
<dbReference type="PANTHER" id="PTHR40252">
    <property type="entry name" value="BLR0328 PROTEIN"/>
    <property type="match status" value="1"/>
</dbReference>
<dbReference type="Proteomes" id="UP000182517">
    <property type="component" value="Chromosome"/>
</dbReference>
<dbReference type="SMART" id="SM01204">
    <property type="entry name" value="FIST_C"/>
    <property type="match status" value="1"/>
</dbReference>
<evidence type="ECO:0000313" key="4">
    <source>
        <dbReference type="Proteomes" id="UP000182517"/>
    </source>
</evidence>
<keyword evidence="4" id="KW-1185">Reference proteome</keyword>
<dbReference type="PANTHER" id="PTHR40252:SF2">
    <property type="entry name" value="BLR0328 PROTEIN"/>
    <property type="match status" value="1"/>
</dbReference>
<organism evidence="3 4">
    <name type="scientific">Syntrophotalea acetylenivorans</name>
    <dbReference type="NCBI Taxonomy" id="1842532"/>
    <lineage>
        <taxon>Bacteria</taxon>
        <taxon>Pseudomonadati</taxon>
        <taxon>Thermodesulfobacteriota</taxon>
        <taxon>Desulfuromonadia</taxon>
        <taxon>Desulfuromonadales</taxon>
        <taxon>Syntrophotaleaceae</taxon>
        <taxon>Syntrophotalea</taxon>
    </lineage>
</organism>
<sequence length="368" mass="39694">MHIKTALSNKDSAEASVKELADELAALDPKLVLFFASTKYSPDTICGLMQNAFPTSEVFGCSTAGEIVSGQMLNNSIVAMAFSAEAIKDLDIQIVENLQDEQALTSAFGAFENHFKTPMTEIDPSEHVGIILIDGLSGAEEGFIESVGDLTNVTFIGGSAGDDLQFAATHVYANGKNYQNAAILALLKPGVDFTFIKTQSFRDLGKPLEVTKADELNREVLEFNGQPAAASYAAAIGTSIEKAPEHFIQNPIGLVIDDEPYVRSPQQIKGSSILFYCSVMEGMELSLLESTDMIKDTRLAIQQAAEELGGVSGIVNFNCILRTLELTDKNLTKEYGNLFGAVPTIGFSTYGEQYLGHINQTATMLVFK</sequence>
<dbReference type="InterPro" id="IPR013702">
    <property type="entry name" value="FIST_domain_N"/>
</dbReference>
<feature type="domain" description="FIST" evidence="1">
    <location>
        <begin position="28"/>
        <end position="227"/>
    </location>
</feature>
<dbReference type="AlphaFoldDB" id="A0A1L3GQ72"/>
<dbReference type="STRING" id="1842532.A7E78_09640"/>
<dbReference type="Pfam" id="PF10442">
    <property type="entry name" value="FIST_C"/>
    <property type="match status" value="1"/>
</dbReference>
<evidence type="ECO:0000259" key="1">
    <source>
        <dbReference type="SMART" id="SM00897"/>
    </source>
</evidence>
<feature type="domain" description="FIST C-domain" evidence="2">
    <location>
        <begin position="228"/>
        <end position="356"/>
    </location>
</feature>
<dbReference type="EMBL" id="CP015519">
    <property type="protein sequence ID" value="APG28077.1"/>
    <property type="molecule type" value="Genomic_DNA"/>
</dbReference>
<protein>
    <recommendedName>
        <fullName evidence="5">FIST domain containing protein</fullName>
    </recommendedName>
</protein>